<evidence type="ECO:0000313" key="5">
    <source>
        <dbReference type="EMBL" id="KIM33455.1"/>
    </source>
</evidence>
<evidence type="ECO:0000256" key="1">
    <source>
        <dbReference type="ARBA" id="ARBA00022669"/>
    </source>
</evidence>
<keyword evidence="3" id="KW-0732">Signal</keyword>
<accession>A0A0C3B9F8</accession>
<dbReference type="PANTHER" id="PTHR34997:SF1">
    <property type="entry name" value="PEPTIDOGLYCAN-BINDING LYSIN DOMAIN"/>
    <property type="match status" value="1"/>
</dbReference>
<dbReference type="EMBL" id="KN824278">
    <property type="protein sequence ID" value="KIM33455.1"/>
    <property type="molecule type" value="Genomic_DNA"/>
</dbReference>
<feature type="domain" description="LysM" evidence="4">
    <location>
        <begin position="41"/>
        <end position="85"/>
    </location>
</feature>
<dbReference type="CDD" id="cd00118">
    <property type="entry name" value="LysM"/>
    <property type="match status" value="2"/>
</dbReference>
<dbReference type="Proteomes" id="UP000054097">
    <property type="component" value="Unassembled WGS sequence"/>
</dbReference>
<feature type="signal peptide" evidence="3">
    <location>
        <begin position="1"/>
        <end position="18"/>
    </location>
</feature>
<organism evidence="5 6">
    <name type="scientific">Serendipita vermifera MAFF 305830</name>
    <dbReference type="NCBI Taxonomy" id="933852"/>
    <lineage>
        <taxon>Eukaryota</taxon>
        <taxon>Fungi</taxon>
        <taxon>Dikarya</taxon>
        <taxon>Basidiomycota</taxon>
        <taxon>Agaricomycotina</taxon>
        <taxon>Agaricomycetes</taxon>
        <taxon>Sebacinales</taxon>
        <taxon>Serendipitaceae</taxon>
        <taxon>Serendipita</taxon>
    </lineage>
</organism>
<dbReference type="InterPro" id="IPR052210">
    <property type="entry name" value="LysM1-like"/>
</dbReference>
<dbReference type="OrthoDB" id="3176846at2759"/>
<protein>
    <submittedName>
        <fullName evidence="5">Carbohydrate-binding module family 50 protein</fullName>
    </submittedName>
</protein>
<name>A0A0C3B9F8_SERVB</name>
<dbReference type="InterPro" id="IPR036779">
    <property type="entry name" value="LysM_dom_sf"/>
</dbReference>
<gene>
    <name evidence="5" type="ORF">M408DRAFT_154674</name>
</gene>
<dbReference type="PROSITE" id="PS51782">
    <property type="entry name" value="LYSM"/>
    <property type="match status" value="2"/>
</dbReference>
<sequence>MALTLISILTLVSTAVVAAPLPQNDPGAPTPVPLPTPTCIMNLKSVAGETCDSIGQGWGMTGADILAANTFLDCANIWAGTPICIPAIVSEPISPVYVPPGCAWTYIVTHEGETCDTIGSRLGVSGAELLAANSFLNCQDMWLNTNLCIPNPGSTVPDVPDAPVIPTAPKCAR</sequence>
<dbReference type="PANTHER" id="PTHR34997">
    <property type="entry name" value="AM15"/>
    <property type="match status" value="1"/>
</dbReference>
<dbReference type="SUPFAM" id="SSF54106">
    <property type="entry name" value="LysM domain"/>
    <property type="match status" value="2"/>
</dbReference>
<evidence type="ECO:0000259" key="4">
    <source>
        <dbReference type="PROSITE" id="PS51782"/>
    </source>
</evidence>
<keyword evidence="1" id="KW-0147">Chitin-binding</keyword>
<reference evidence="6" key="2">
    <citation type="submission" date="2015-01" db="EMBL/GenBank/DDBJ databases">
        <title>Evolutionary Origins and Diversification of the Mycorrhizal Mutualists.</title>
        <authorList>
            <consortium name="DOE Joint Genome Institute"/>
            <consortium name="Mycorrhizal Genomics Consortium"/>
            <person name="Kohler A."/>
            <person name="Kuo A."/>
            <person name="Nagy L.G."/>
            <person name="Floudas D."/>
            <person name="Copeland A."/>
            <person name="Barry K.W."/>
            <person name="Cichocki N."/>
            <person name="Veneault-Fourrey C."/>
            <person name="LaButti K."/>
            <person name="Lindquist E.A."/>
            <person name="Lipzen A."/>
            <person name="Lundell T."/>
            <person name="Morin E."/>
            <person name="Murat C."/>
            <person name="Riley R."/>
            <person name="Ohm R."/>
            <person name="Sun H."/>
            <person name="Tunlid A."/>
            <person name="Henrissat B."/>
            <person name="Grigoriev I.V."/>
            <person name="Hibbett D.S."/>
            <person name="Martin F."/>
        </authorList>
    </citation>
    <scope>NUCLEOTIDE SEQUENCE [LARGE SCALE GENOMIC DNA]</scope>
    <source>
        <strain evidence="6">MAFF 305830</strain>
    </source>
</reference>
<proteinExistence type="predicted"/>
<dbReference type="GO" id="GO:0008061">
    <property type="term" value="F:chitin binding"/>
    <property type="evidence" value="ECO:0007669"/>
    <property type="project" value="UniProtKB-KW"/>
</dbReference>
<dbReference type="Gene3D" id="3.10.350.10">
    <property type="entry name" value="LysM domain"/>
    <property type="match status" value="2"/>
</dbReference>
<evidence type="ECO:0000313" key="6">
    <source>
        <dbReference type="Proteomes" id="UP000054097"/>
    </source>
</evidence>
<keyword evidence="6" id="KW-1185">Reference proteome</keyword>
<evidence type="ECO:0000256" key="2">
    <source>
        <dbReference type="ARBA" id="ARBA00023026"/>
    </source>
</evidence>
<keyword evidence="2" id="KW-0843">Virulence</keyword>
<feature type="chain" id="PRO_5002172541" evidence="3">
    <location>
        <begin position="19"/>
        <end position="173"/>
    </location>
</feature>
<feature type="domain" description="LysM" evidence="4">
    <location>
        <begin position="105"/>
        <end position="149"/>
    </location>
</feature>
<dbReference type="AlphaFoldDB" id="A0A0C3B9F8"/>
<reference evidence="5 6" key="1">
    <citation type="submission" date="2014-04" db="EMBL/GenBank/DDBJ databases">
        <authorList>
            <consortium name="DOE Joint Genome Institute"/>
            <person name="Kuo A."/>
            <person name="Zuccaro A."/>
            <person name="Kohler A."/>
            <person name="Nagy L.G."/>
            <person name="Floudas D."/>
            <person name="Copeland A."/>
            <person name="Barry K.W."/>
            <person name="Cichocki N."/>
            <person name="Veneault-Fourrey C."/>
            <person name="LaButti K."/>
            <person name="Lindquist E.A."/>
            <person name="Lipzen A."/>
            <person name="Lundell T."/>
            <person name="Morin E."/>
            <person name="Murat C."/>
            <person name="Sun H."/>
            <person name="Tunlid A."/>
            <person name="Henrissat B."/>
            <person name="Grigoriev I.V."/>
            <person name="Hibbett D.S."/>
            <person name="Martin F."/>
            <person name="Nordberg H.P."/>
            <person name="Cantor M.N."/>
            <person name="Hua S.X."/>
        </authorList>
    </citation>
    <scope>NUCLEOTIDE SEQUENCE [LARGE SCALE GENOMIC DNA]</scope>
    <source>
        <strain evidence="5 6">MAFF 305830</strain>
    </source>
</reference>
<dbReference type="InterPro" id="IPR018392">
    <property type="entry name" value="LysM"/>
</dbReference>
<evidence type="ECO:0000256" key="3">
    <source>
        <dbReference type="SAM" id="SignalP"/>
    </source>
</evidence>
<dbReference type="SMART" id="SM00257">
    <property type="entry name" value="LysM"/>
    <property type="match status" value="2"/>
</dbReference>
<dbReference type="HOGENOM" id="CLU_1830062_0_0_1"/>
<dbReference type="Pfam" id="PF01476">
    <property type="entry name" value="LysM"/>
    <property type="match status" value="2"/>
</dbReference>